<keyword evidence="2" id="KW-0677">Repeat</keyword>
<dbReference type="Pfam" id="PF00651">
    <property type="entry name" value="BTB"/>
    <property type="match status" value="1"/>
</dbReference>
<proteinExistence type="predicted"/>
<dbReference type="InterPro" id="IPR000210">
    <property type="entry name" value="BTB/POZ_dom"/>
</dbReference>
<evidence type="ECO:0000259" key="3">
    <source>
        <dbReference type="PROSITE" id="PS50097"/>
    </source>
</evidence>
<protein>
    <recommendedName>
        <fullName evidence="3">BTB domain-containing protein</fullName>
    </recommendedName>
</protein>
<dbReference type="InParanoid" id="A0A7M7PMR2"/>
<dbReference type="Gene3D" id="2.120.10.80">
    <property type="entry name" value="Kelch-type beta propeller"/>
    <property type="match status" value="1"/>
</dbReference>
<dbReference type="SUPFAM" id="SSF54695">
    <property type="entry name" value="POZ domain"/>
    <property type="match status" value="1"/>
</dbReference>
<dbReference type="SMART" id="SM00225">
    <property type="entry name" value="BTB"/>
    <property type="match status" value="1"/>
</dbReference>
<dbReference type="PANTHER" id="PTHR24412">
    <property type="entry name" value="KELCH PROTEIN"/>
    <property type="match status" value="1"/>
</dbReference>
<dbReference type="PROSITE" id="PS50097">
    <property type="entry name" value="BTB"/>
    <property type="match status" value="1"/>
</dbReference>
<dbReference type="SMART" id="SM00875">
    <property type="entry name" value="BACK"/>
    <property type="match status" value="1"/>
</dbReference>
<dbReference type="PIRSF" id="PIRSF037037">
    <property type="entry name" value="Kelch-like_protein_gigaxonin"/>
    <property type="match status" value="1"/>
</dbReference>
<dbReference type="AlphaFoldDB" id="A0A7M7PMR2"/>
<evidence type="ECO:0000313" key="4">
    <source>
        <dbReference type="EnsemblMetazoa" id="XP_030853013"/>
    </source>
</evidence>
<dbReference type="FunFam" id="3.30.710.10:FF:000001">
    <property type="entry name" value="Kelch-like family member 20"/>
    <property type="match status" value="1"/>
</dbReference>
<reference evidence="4" key="2">
    <citation type="submission" date="2021-01" db="UniProtKB">
        <authorList>
            <consortium name="EnsemblMetazoa"/>
        </authorList>
    </citation>
    <scope>IDENTIFICATION</scope>
</reference>
<feature type="domain" description="BTB" evidence="3">
    <location>
        <begin position="29"/>
        <end position="96"/>
    </location>
</feature>
<dbReference type="InterPro" id="IPR017096">
    <property type="entry name" value="BTB-kelch_protein"/>
</dbReference>
<dbReference type="InterPro" id="IPR006652">
    <property type="entry name" value="Kelch_1"/>
</dbReference>
<dbReference type="FunFam" id="1.25.40.420:FF:000001">
    <property type="entry name" value="Kelch-like family member 12"/>
    <property type="match status" value="1"/>
</dbReference>
<accession>A0A7M7PMR2</accession>
<dbReference type="Gene3D" id="1.25.40.420">
    <property type="match status" value="1"/>
</dbReference>
<dbReference type="GO" id="GO:0043161">
    <property type="term" value="P:proteasome-mediated ubiquitin-dependent protein catabolic process"/>
    <property type="evidence" value="ECO:0000318"/>
    <property type="project" value="GO_Central"/>
</dbReference>
<dbReference type="InterPro" id="IPR015915">
    <property type="entry name" value="Kelch-typ_b-propeller"/>
</dbReference>
<dbReference type="PRINTS" id="PR00501">
    <property type="entry name" value="KELCHREPEAT"/>
</dbReference>
<dbReference type="KEGG" id="spu:115929043"/>
<dbReference type="SUPFAM" id="SSF50965">
    <property type="entry name" value="Galactose oxidase, central domain"/>
    <property type="match status" value="1"/>
</dbReference>
<keyword evidence="1" id="KW-0880">Kelch repeat</keyword>
<dbReference type="SMART" id="SM00612">
    <property type="entry name" value="Kelch"/>
    <property type="match status" value="6"/>
</dbReference>
<dbReference type="RefSeq" id="XP_030853013.1">
    <property type="nucleotide sequence ID" value="XM_030997153.1"/>
</dbReference>
<evidence type="ECO:0000313" key="5">
    <source>
        <dbReference type="Proteomes" id="UP000007110"/>
    </source>
</evidence>
<dbReference type="EnsemblMetazoa" id="XM_030997153">
    <property type="protein sequence ID" value="XP_030853013"/>
    <property type="gene ID" value="LOC115929043"/>
</dbReference>
<dbReference type="FunCoup" id="A0A7M7PMR2">
    <property type="interactions" value="301"/>
</dbReference>
<dbReference type="Pfam" id="PF24681">
    <property type="entry name" value="Kelch_KLHDC2_KLHL20_DRC7"/>
    <property type="match status" value="1"/>
</dbReference>
<dbReference type="GO" id="GO:0005737">
    <property type="term" value="C:cytoplasm"/>
    <property type="evidence" value="ECO:0000318"/>
    <property type="project" value="GO_Central"/>
</dbReference>
<dbReference type="GO" id="GO:1990756">
    <property type="term" value="F:ubiquitin-like ligase-substrate adaptor activity"/>
    <property type="evidence" value="ECO:0000318"/>
    <property type="project" value="GO_Central"/>
</dbReference>
<dbReference type="Pfam" id="PF01344">
    <property type="entry name" value="Kelch_1"/>
    <property type="match status" value="2"/>
</dbReference>
<dbReference type="CDD" id="cd18242">
    <property type="entry name" value="BTB_POZ_KLHL12_C3IP1_DKIR"/>
    <property type="match status" value="1"/>
</dbReference>
<dbReference type="GO" id="GO:0031463">
    <property type="term" value="C:Cul3-RING ubiquitin ligase complex"/>
    <property type="evidence" value="ECO:0000318"/>
    <property type="project" value="GO_Central"/>
</dbReference>
<dbReference type="InterPro" id="IPR011333">
    <property type="entry name" value="SKP1/BTB/POZ_sf"/>
</dbReference>
<dbReference type="OMA" id="ETHNCLE"/>
<keyword evidence="5" id="KW-1185">Reference proteome</keyword>
<name>A0A7M7PMR2_STRPU</name>
<dbReference type="Proteomes" id="UP000007110">
    <property type="component" value="Unassembled WGS sequence"/>
</dbReference>
<dbReference type="OrthoDB" id="45365at2759"/>
<reference evidence="5" key="1">
    <citation type="submission" date="2015-02" db="EMBL/GenBank/DDBJ databases">
        <title>Genome sequencing for Strongylocentrotus purpuratus.</title>
        <authorList>
            <person name="Murali S."/>
            <person name="Liu Y."/>
            <person name="Vee V."/>
            <person name="English A."/>
            <person name="Wang M."/>
            <person name="Skinner E."/>
            <person name="Han Y."/>
            <person name="Muzny D.M."/>
            <person name="Worley K.C."/>
            <person name="Gibbs R.A."/>
        </authorList>
    </citation>
    <scope>NUCLEOTIDE SEQUENCE</scope>
</reference>
<dbReference type="InterPro" id="IPR011043">
    <property type="entry name" value="Gal_Oxase/kelch_b-propeller"/>
</dbReference>
<evidence type="ECO:0000256" key="2">
    <source>
        <dbReference type="ARBA" id="ARBA00022737"/>
    </source>
</evidence>
<dbReference type="PANTHER" id="PTHR24412:SF494">
    <property type="entry name" value="KELCH-LIKE PROTEIN 12"/>
    <property type="match status" value="1"/>
</dbReference>
<dbReference type="InterPro" id="IPR011705">
    <property type="entry name" value="BACK"/>
</dbReference>
<evidence type="ECO:0000256" key="1">
    <source>
        <dbReference type="ARBA" id="ARBA00022441"/>
    </source>
</evidence>
<dbReference type="GeneID" id="115929043"/>
<dbReference type="Gene3D" id="3.30.710.10">
    <property type="entry name" value="Potassium Channel Kv1.1, Chain A"/>
    <property type="match status" value="1"/>
</dbReference>
<organism evidence="4 5">
    <name type="scientific">Strongylocentrotus purpuratus</name>
    <name type="common">Purple sea urchin</name>
    <dbReference type="NCBI Taxonomy" id="7668"/>
    <lineage>
        <taxon>Eukaryota</taxon>
        <taxon>Metazoa</taxon>
        <taxon>Echinodermata</taxon>
        <taxon>Eleutherozoa</taxon>
        <taxon>Echinozoa</taxon>
        <taxon>Echinoidea</taxon>
        <taxon>Euechinoidea</taxon>
        <taxon>Echinacea</taxon>
        <taxon>Camarodonta</taxon>
        <taxon>Echinidea</taxon>
        <taxon>Strongylocentrotidae</taxon>
        <taxon>Strongylocentrotus</taxon>
    </lineage>
</organism>
<sequence>MESRKPFVGSHAKSVLLSLNELRIKGQLCDVTLTVDGSLFVAHRAILAACSDYFCAMFTNQMSESIQSVVELRGLKAATMEVLLEFIYTEQVEVTVENVQELLPAACLLQLKGVEMRCSEFLKEQLDSSNCLGIKRFAETHSSAGLLAAAESYCLTHFSEITKEDEFLDLTPDEFSQLICRDNLEMSDESEVYEAVIRWVKHNKDERNDQLFSVLEHVRLPLLSPVFITDVVDTQPLVKTSHDCRDLVDEAKMFHLRPDRRAEMHGPRFQPRTGGDVRLIVIGGFGVDRQPLSLVEEFNPKTSDWRSLPELEHGRRYLATVAHHQRLYVIGGYNGTSRLSSVTCLDFANQDSSDFSWTQCAPMSDIRGLPGSTVYNELIYVAGGFDGDSRHNSVEAYDPKIDRWSPVTPMNVCREGAGLVATNDVIYSIGGYDGVSIQSSVEVYDPNSGQWMPAPPMNIKRSGAGVTVANEMIYVFGGFDGTQHIASVECFNPRANKWTVLSDMNSPRCYAGGATIHGRIYAVSGYDGQSLIDTVEVYDPWRDKWKIQATKMNERRCDAGVTSLLIP</sequence>
<dbReference type="Pfam" id="PF07707">
    <property type="entry name" value="BACK"/>
    <property type="match status" value="1"/>
</dbReference>